<dbReference type="Proteomes" id="UP001054945">
    <property type="component" value="Unassembled WGS sequence"/>
</dbReference>
<dbReference type="InterPro" id="IPR007052">
    <property type="entry name" value="CS_dom"/>
</dbReference>
<feature type="domain" description="CS" evidence="1">
    <location>
        <begin position="52"/>
        <end position="139"/>
    </location>
</feature>
<dbReference type="PANTHER" id="PTHR12356:SF18">
    <property type="entry name" value="NUDC DOMAIN-CONTAINING PROTEIN 2"/>
    <property type="match status" value="1"/>
</dbReference>
<dbReference type="GO" id="GO:0005737">
    <property type="term" value="C:cytoplasm"/>
    <property type="evidence" value="ECO:0007669"/>
    <property type="project" value="TreeGrafter"/>
</dbReference>
<reference evidence="2 3" key="1">
    <citation type="submission" date="2021-06" db="EMBL/GenBank/DDBJ databases">
        <title>Caerostris extrusa draft genome.</title>
        <authorList>
            <person name="Kono N."/>
            <person name="Arakawa K."/>
        </authorList>
    </citation>
    <scope>NUCLEOTIDE SEQUENCE [LARGE SCALE GENOMIC DNA]</scope>
</reference>
<comment type="caution">
    <text evidence="2">The sequence shown here is derived from an EMBL/GenBank/DDBJ whole genome shotgun (WGS) entry which is preliminary data.</text>
</comment>
<evidence type="ECO:0000259" key="1">
    <source>
        <dbReference type="PROSITE" id="PS51203"/>
    </source>
</evidence>
<dbReference type="EMBL" id="BPLR01009167">
    <property type="protein sequence ID" value="GIY30023.1"/>
    <property type="molecule type" value="Genomic_DNA"/>
</dbReference>
<sequence>MSITDDRINDSFSHGMTIHNYSKRSEMSIRNDNRRNEMTNYIRRNGCKIVTVKTPWGQWWQTSSDVFIEVNIPSNTERRHCRFTIKPDYIECCVRGQVIFSGTLYKTVHANESVFIVEEKIISITLEKVEKEKQWVSLLQLYPLDQHEMFEKLYSEKFQVEDLS</sequence>
<name>A0AAV4S694_CAEEX</name>
<protein>
    <submittedName>
        <fullName evidence="2">NudC domain-containing protein 2</fullName>
    </submittedName>
</protein>
<dbReference type="PROSITE" id="PS51203">
    <property type="entry name" value="CS"/>
    <property type="match status" value="1"/>
</dbReference>
<keyword evidence="3" id="KW-1185">Reference proteome</keyword>
<accession>A0AAV4S694</accession>
<dbReference type="AlphaFoldDB" id="A0AAV4S694"/>
<evidence type="ECO:0000313" key="2">
    <source>
        <dbReference type="EMBL" id="GIY30023.1"/>
    </source>
</evidence>
<dbReference type="SUPFAM" id="SSF49764">
    <property type="entry name" value="HSP20-like chaperones"/>
    <property type="match status" value="1"/>
</dbReference>
<dbReference type="GO" id="GO:0006457">
    <property type="term" value="P:protein folding"/>
    <property type="evidence" value="ECO:0007669"/>
    <property type="project" value="TreeGrafter"/>
</dbReference>
<dbReference type="Pfam" id="PF04969">
    <property type="entry name" value="CS"/>
    <property type="match status" value="1"/>
</dbReference>
<dbReference type="InterPro" id="IPR008978">
    <property type="entry name" value="HSP20-like_chaperone"/>
</dbReference>
<dbReference type="InterPro" id="IPR037898">
    <property type="entry name" value="NudC_fam"/>
</dbReference>
<evidence type="ECO:0000313" key="3">
    <source>
        <dbReference type="Proteomes" id="UP001054945"/>
    </source>
</evidence>
<dbReference type="GO" id="GO:0051082">
    <property type="term" value="F:unfolded protein binding"/>
    <property type="evidence" value="ECO:0007669"/>
    <property type="project" value="TreeGrafter"/>
</dbReference>
<gene>
    <name evidence="2" type="primary">X975_10452</name>
    <name evidence="2" type="ORF">CEXT_174281</name>
</gene>
<organism evidence="2 3">
    <name type="scientific">Caerostris extrusa</name>
    <name type="common">Bark spider</name>
    <name type="synonym">Caerostris bankana</name>
    <dbReference type="NCBI Taxonomy" id="172846"/>
    <lineage>
        <taxon>Eukaryota</taxon>
        <taxon>Metazoa</taxon>
        <taxon>Ecdysozoa</taxon>
        <taxon>Arthropoda</taxon>
        <taxon>Chelicerata</taxon>
        <taxon>Arachnida</taxon>
        <taxon>Araneae</taxon>
        <taxon>Araneomorphae</taxon>
        <taxon>Entelegynae</taxon>
        <taxon>Araneoidea</taxon>
        <taxon>Araneidae</taxon>
        <taxon>Caerostris</taxon>
    </lineage>
</organism>
<dbReference type="PANTHER" id="PTHR12356">
    <property type="entry name" value="NUCLEAR MOVEMENT PROTEIN NUDC"/>
    <property type="match status" value="1"/>
</dbReference>
<dbReference type="Gene3D" id="2.60.40.790">
    <property type="match status" value="1"/>
</dbReference>
<proteinExistence type="predicted"/>